<dbReference type="Gene3D" id="2.20.230.10">
    <property type="entry name" value="Resuscitation-promoting factor rpfb"/>
    <property type="match status" value="12"/>
</dbReference>
<feature type="region of interest" description="Disordered" evidence="2">
    <location>
        <begin position="53"/>
        <end position="95"/>
    </location>
</feature>
<feature type="domain" description="G5" evidence="3">
    <location>
        <begin position="1740"/>
        <end position="1819"/>
    </location>
</feature>
<organism evidence="4 5">
    <name type="scientific">Corynebacterium stercoris</name>
    <dbReference type="NCBI Taxonomy" id="2943490"/>
    <lineage>
        <taxon>Bacteria</taxon>
        <taxon>Bacillati</taxon>
        <taxon>Actinomycetota</taxon>
        <taxon>Actinomycetes</taxon>
        <taxon>Mycobacteriales</taxon>
        <taxon>Corynebacteriaceae</taxon>
        <taxon>Corynebacterium</taxon>
    </lineage>
</organism>
<evidence type="ECO:0000313" key="4">
    <source>
        <dbReference type="EMBL" id="MCP1388157.1"/>
    </source>
</evidence>
<feature type="domain" description="G5" evidence="3">
    <location>
        <begin position="966"/>
        <end position="1043"/>
    </location>
</feature>
<feature type="domain" description="G5" evidence="3">
    <location>
        <begin position="1119"/>
        <end position="1199"/>
    </location>
</feature>
<dbReference type="EMBL" id="JAMFTQ010000010">
    <property type="protein sequence ID" value="MCP1388157.1"/>
    <property type="molecule type" value="Genomic_DNA"/>
</dbReference>
<feature type="region of interest" description="Disordered" evidence="2">
    <location>
        <begin position="770"/>
        <end position="789"/>
    </location>
</feature>
<accession>A0ABT1G621</accession>
<gene>
    <name evidence="4" type="ORF">M5J20_08145</name>
</gene>
<name>A0ABT1G621_9CORY</name>
<keyword evidence="1" id="KW-0732">Signal</keyword>
<dbReference type="Gene3D" id="2.20.230.30">
    <property type="match status" value="1"/>
</dbReference>
<dbReference type="Proteomes" id="UP001204000">
    <property type="component" value="Unassembled WGS sequence"/>
</dbReference>
<dbReference type="RefSeq" id="WP_253578361.1">
    <property type="nucleotide sequence ID" value="NZ_JAMFTQ010000010.1"/>
</dbReference>
<feature type="domain" description="G5" evidence="3">
    <location>
        <begin position="1351"/>
        <end position="1432"/>
    </location>
</feature>
<feature type="region of interest" description="Disordered" evidence="2">
    <location>
        <begin position="1948"/>
        <end position="2041"/>
    </location>
</feature>
<dbReference type="Pfam" id="PF07501">
    <property type="entry name" value="G5"/>
    <property type="match status" value="12"/>
</dbReference>
<feature type="domain" description="G5" evidence="3">
    <location>
        <begin position="1040"/>
        <end position="1122"/>
    </location>
</feature>
<dbReference type="PROSITE" id="PS51109">
    <property type="entry name" value="G5"/>
    <property type="match status" value="11"/>
</dbReference>
<evidence type="ECO:0000256" key="1">
    <source>
        <dbReference type="ARBA" id="ARBA00022729"/>
    </source>
</evidence>
<feature type="region of interest" description="Disordered" evidence="2">
    <location>
        <begin position="621"/>
        <end position="645"/>
    </location>
</feature>
<evidence type="ECO:0000313" key="5">
    <source>
        <dbReference type="Proteomes" id="UP001204000"/>
    </source>
</evidence>
<keyword evidence="5" id="KW-1185">Reference proteome</keyword>
<protein>
    <submittedName>
        <fullName evidence="4">G5 domain-containing protein</fullName>
    </submittedName>
</protein>
<dbReference type="InterPro" id="IPR044055">
    <property type="entry name" value="RibLong"/>
</dbReference>
<feature type="domain" description="G5" evidence="3">
    <location>
        <begin position="1664"/>
        <end position="1741"/>
    </location>
</feature>
<feature type="domain" description="G5" evidence="3">
    <location>
        <begin position="1198"/>
        <end position="1275"/>
    </location>
</feature>
<proteinExistence type="predicted"/>
<dbReference type="InterPro" id="IPR046774">
    <property type="entry name" value="pAdhesive_10"/>
</dbReference>
<feature type="region of interest" description="Disordered" evidence="2">
    <location>
        <begin position="1543"/>
        <end position="1571"/>
    </location>
</feature>
<feature type="compositionally biased region" description="Basic and acidic residues" evidence="2">
    <location>
        <begin position="1543"/>
        <end position="1563"/>
    </location>
</feature>
<feature type="region of interest" description="Disordered" evidence="2">
    <location>
        <begin position="1085"/>
        <end position="1109"/>
    </location>
</feature>
<sequence length="2208" mass="236447">MTESSRRFRNSTSRGIAASSAIALALGGFSVVGPGPLTPHAAAATLSGGVREKSGAVETDAQQASDLPAGSCVVKSGEPSGNQAGFRWNTLEPSGSSPDKTLWGLSVSFDNSKDRTFADWYFTNTGGLGTVLNTGTVPPMEAGQTFDGKSVTHKADESIDITTSGRGVLRNLNLYAELTDEKVNEFASASAADPLRYAWQSNYKVQNPNGPYATKGSDAFFGATVNPWPSENIECNPITVSWETAEVSEKHVIVPGEETKVGTIKIPAVQNGGKDDSMSRMVVEAYDGNGKFIGTTDPEASGGEQLLRIDEANGDIFFTWPEYRGTDLATDKNVNFSVLAKPRTVAQLQSAAENNNEGVGKTFDSSNSLTRYNKANVIDSTSFSLDDTEYHDPKYDKTDAVIISGVDSATGPLATELQKVTFTQVPDKIAELVKKRDAGGFEAEVTLDEKYVYEGWTVEFDDNYNVTVTAPENPKPGTFARPVITVEYSNGSTDRLELFVVVDPNNTQVTDLVRPGLTTGTIGGELTAQVGTKSIMKGHKPVHPAKFEVDPSTVPDGWTVTVDDTGKVTAKADDTVAPGTIITPKVKATYPDQTTDEIETQFQAIVDIKIPTYDTVTNKPNSDVTLKPEVPARGLSGNTTDEAPKRYTFEDGTTTLTHTDASGTWTLNIDETTGVITTTIPKTAPEGYVLDVPVLAYYNNAKKPQKVKGTVVVLRGDIAPVYSVESTGPNKAVNHQVQGAPEGSKFSLNLEPNEDGELVTEDGWKYTIDPDTGVVTSTPPAGSKPGDKKTITVDVVTPSGATPKVPVTTVVQLTNSWEAEPSYPAETVYPGETATLPVTLQKPANVNVAKYELGAVPQGWTVSIDNDGKVTATAPADAVPGSKVEIPVTVTYEDGSTDTATAVVNVVDVPTRPVPFGVEYVYDDTIPAGEYKTVTKGVAGVEKQQPDGTWEQTTAPTNEVVHVGTKPAEASKDVTWTAPIPYSTTTRSNPALAPGETKVVQQGVNGERTYTAKFTATGAQASVVESEDTKQPVEEIIEYGPRLDDQELVTETTRKIPFETTIVYDNTLAAGTQVVDKQGEVGEETVTSTQKLVDGKPSGDPVVATETTKPKQDAVIRVGTKTEGANSYEYTEPVPYPTKVEYDPNVPAGTYEVVTPGEAGEKTVTVTQTIVNSQVTDTKREENVTTQPVTEVIKVGTKQATATDKVEWTEPIPFSTVVRPNPDLKPGEVKTVQEGVNGEAKYTATFEGTNGQATVTESKGRTEPTDRIIEYGPTIPDQTLTSTTTNPVPFNTTFVADPNLPVGEQVVDKQGENGVDTITSTQEIKDGKPVGEPTITTQRTKEPVDAVVRVGTKTTGQTVNSVEAVIPFEVEVVYDPNLAPGEQKVIQEGELGTKKVTVTQPVVNSQPNGQATTTEETVKEPTKKIIAVGTKPAEATNTVTWTVDVPFKTVVRANPDLKPGEVKTVQEGEYGEKKFTADFSSVGSDSKVDTKEEQTKAPKDLIIEYGPTIGDQTLKTETTRPIEFKTEFIYDDTLPAGEQKIDQQGENGEEKITSTQEIKDGKPVGEPTITTQRTKEPVNAVVRVGTKTEGSNTFEHKEPVPYETKIEYDPTLAAGEYKVETPGKAGEKTVTVKQTIVNSQVTDTKREENVTTQPVTQVIKVGTKQPAAGEQVTWTEPIPFTTEFRENPALKPGETKVVQEGKDGEATYYVEFKANGESATVENTNQRVEPVNRIVEYGPRADDDEISTQVTRPIEFKTSVIYDDTLEEGKQVITQGELGEEVVTTTQKLVDGKPSGDPVTTTQQTKAPKNAVIRIGTKKPGAPDPAPEVSEVVELPFTTKIVYDPTLDPGQEVEDVAGENGKVKVTVVNGKATVETVKEPVQRVVRVGSKPQAAEWTEEKPFEVIVQEDPNMEAGTHRVKQQGQPKVIAHVGDDQKVISEGQPMIIVVGTKKPSTPPSKPSTPPSKPSTPPSKPSTPPSKPSTPPSKPSTPPSKPSTPPTSTTPNTTTPVTSTPITTTPASTPPTTTGGLTTAEKPSITPTPDAATVVERCVQNAVKSPLLYLIPLGLLGYGLNEVAGPVIQQAVAPYQDALNRINGELNARANEIARQYAPEDPFGVGRAGEELNRRLWENQDFARIANQVNDINAQAARLAAQYQPQLEMAGKAAGAILAVTAAGAVLYDWCSNDAGQAWTAVGTDKWSNLRNQQQ</sequence>
<comment type="caution">
    <text evidence="4">The sequence shown here is derived from an EMBL/GenBank/DDBJ whole genome shotgun (WGS) entry which is preliminary data.</text>
</comment>
<dbReference type="NCBIfam" id="NF038186">
    <property type="entry name" value="YPDG_rpt"/>
    <property type="match status" value="2"/>
</dbReference>
<feature type="compositionally biased region" description="Pro residues" evidence="2">
    <location>
        <begin position="1954"/>
        <end position="1998"/>
    </location>
</feature>
<feature type="domain" description="G5" evidence="3">
    <location>
        <begin position="1274"/>
        <end position="1354"/>
    </location>
</feature>
<dbReference type="SMART" id="SM01208">
    <property type="entry name" value="G5"/>
    <property type="match status" value="14"/>
</dbReference>
<dbReference type="Pfam" id="PF20592">
    <property type="entry name" value="pAdhesive_10"/>
    <property type="match status" value="1"/>
</dbReference>
<evidence type="ECO:0000259" key="3">
    <source>
        <dbReference type="PROSITE" id="PS51109"/>
    </source>
</evidence>
<feature type="domain" description="G5" evidence="3">
    <location>
        <begin position="1507"/>
        <end position="1588"/>
    </location>
</feature>
<feature type="compositionally biased region" description="Low complexity" evidence="2">
    <location>
        <begin position="1999"/>
        <end position="2027"/>
    </location>
</feature>
<feature type="domain" description="G5" evidence="3">
    <location>
        <begin position="1431"/>
        <end position="1509"/>
    </location>
</feature>
<dbReference type="InterPro" id="IPR011098">
    <property type="entry name" value="G5_dom"/>
</dbReference>
<evidence type="ECO:0000256" key="2">
    <source>
        <dbReference type="SAM" id="MobiDB-lite"/>
    </source>
</evidence>
<feature type="domain" description="G5" evidence="3">
    <location>
        <begin position="1585"/>
        <end position="1665"/>
    </location>
</feature>
<reference evidence="4" key="1">
    <citation type="submission" date="2022-05" db="EMBL/GenBank/DDBJ databases">
        <title>Corynebacterium sp. TA-R-1 sp. nov., isolated from human feces.</title>
        <authorList>
            <person name="Shamsuzzaman M."/>
            <person name="Dahal R.H."/>
        </authorList>
    </citation>
    <scope>NUCLEOTIDE SEQUENCE</scope>
    <source>
        <strain evidence="4">TA-R-1</strain>
    </source>
</reference>
<dbReference type="Pfam" id="PF18957">
    <property type="entry name" value="RibLong"/>
    <property type="match status" value="3"/>
</dbReference>